<gene>
    <name evidence="1" type="ORF">SJS77_15820</name>
</gene>
<evidence type="ECO:0000313" key="2">
    <source>
        <dbReference type="Proteomes" id="UP001277183"/>
    </source>
</evidence>
<protein>
    <submittedName>
        <fullName evidence="1">Uncharacterized protein</fullName>
    </submittedName>
</protein>
<comment type="caution">
    <text evidence="1">The sequence shown here is derived from an EMBL/GenBank/DDBJ whole genome shotgun (WGS) entry which is preliminary data.</text>
</comment>
<dbReference type="EMBL" id="JAWZVU010000101">
    <property type="protein sequence ID" value="MDX7721916.1"/>
    <property type="molecule type" value="Genomic_DNA"/>
</dbReference>
<evidence type="ECO:0000313" key="1">
    <source>
        <dbReference type="EMBL" id="MDX7721916.1"/>
    </source>
</evidence>
<dbReference type="Proteomes" id="UP001277183">
    <property type="component" value="Unassembled WGS sequence"/>
</dbReference>
<proteinExistence type="predicted"/>
<organism evidence="1 2">
    <name type="scientific">Aeromonas caviae</name>
    <name type="common">Aeromonas punctata</name>
    <dbReference type="NCBI Taxonomy" id="648"/>
    <lineage>
        <taxon>Bacteria</taxon>
        <taxon>Pseudomonadati</taxon>
        <taxon>Pseudomonadota</taxon>
        <taxon>Gammaproteobacteria</taxon>
        <taxon>Aeromonadales</taxon>
        <taxon>Aeromonadaceae</taxon>
        <taxon>Aeromonas</taxon>
    </lineage>
</organism>
<reference evidence="1" key="1">
    <citation type="submission" date="2023-11" db="EMBL/GenBank/DDBJ databases">
        <title>WGS of Aeromonas in Northern Israel.</title>
        <authorList>
            <person name="Hershko Y."/>
        </authorList>
    </citation>
    <scope>NUCLEOTIDE SEQUENCE</scope>
    <source>
        <strain evidence="1">77416</strain>
    </source>
</reference>
<dbReference type="AlphaFoldDB" id="A0AAW9F842"/>
<name>A0AAW9F842_AERCA</name>
<accession>A0AAW9F842</accession>
<dbReference type="RefSeq" id="WP_268426270.1">
    <property type="nucleotide sequence ID" value="NZ_BPNA01000004.1"/>
</dbReference>
<sequence length="40" mass="4589">MFENLAVLFHLKGATSKKGAEEEKDTYAPATRNYYFRYGA</sequence>